<feature type="non-terminal residue" evidence="1">
    <location>
        <position position="1"/>
    </location>
</feature>
<name>A0A0R0M0S9_9MICR</name>
<keyword evidence="2" id="KW-1185">Reference proteome</keyword>
<evidence type="ECO:0000313" key="1">
    <source>
        <dbReference type="EMBL" id="KRH93039.1"/>
    </source>
</evidence>
<dbReference type="VEuPathDB" id="MicrosporidiaDB:M153_16940002539"/>
<proteinExistence type="predicted"/>
<accession>A0A0R0M0S9</accession>
<evidence type="ECO:0000313" key="2">
    <source>
        <dbReference type="Proteomes" id="UP000051530"/>
    </source>
</evidence>
<comment type="caution">
    <text evidence="1">The sequence shown here is derived from an EMBL/GenBank/DDBJ whole genome shotgun (WGS) entry which is preliminary data.</text>
</comment>
<gene>
    <name evidence="1" type="ORF">M153_16940002539</name>
</gene>
<dbReference type="EMBL" id="LGUB01000518">
    <property type="protein sequence ID" value="KRH93039.1"/>
    <property type="molecule type" value="Genomic_DNA"/>
</dbReference>
<sequence length="69" mass="8377">TFSYDFKKVCFPKVKIFQPMLHCRKRKIVKGSCSLSIQRNDHELLKISLFLRISHLRLLHTEQIYFPLW</sequence>
<organism evidence="1 2">
    <name type="scientific">Pseudoloma neurophilia</name>
    <dbReference type="NCBI Taxonomy" id="146866"/>
    <lineage>
        <taxon>Eukaryota</taxon>
        <taxon>Fungi</taxon>
        <taxon>Fungi incertae sedis</taxon>
        <taxon>Microsporidia</taxon>
        <taxon>Pseudoloma</taxon>
    </lineage>
</organism>
<reference evidence="1 2" key="1">
    <citation type="submission" date="2015-07" db="EMBL/GenBank/DDBJ databases">
        <title>The genome of Pseudoloma neurophilia, a relevant intracellular parasite of the zebrafish.</title>
        <authorList>
            <person name="Ndikumana S."/>
            <person name="Pelin A."/>
            <person name="Sanders J."/>
            <person name="Corradi N."/>
        </authorList>
    </citation>
    <scope>NUCLEOTIDE SEQUENCE [LARGE SCALE GENOMIC DNA]</scope>
    <source>
        <strain evidence="1 2">MK1</strain>
    </source>
</reference>
<dbReference type="AlphaFoldDB" id="A0A0R0M0S9"/>
<protein>
    <submittedName>
        <fullName evidence="1">Uncharacterized protein</fullName>
    </submittedName>
</protein>
<dbReference type="Proteomes" id="UP000051530">
    <property type="component" value="Unassembled WGS sequence"/>
</dbReference>